<protein>
    <submittedName>
        <fullName evidence="2">CPBP family intramembrane metalloprotease</fullName>
    </submittedName>
</protein>
<keyword evidence="2" id="KW-0645">Protease</keyword>
<evidence type="ECO:0000313" key="2">
    <source>
        <dbReference type="EMBL" id="THF75542.1"/>
    </source>
</evidence>
<dbReference type="EMBL" id="SSNT01000026">
    <property type="protein sequence ID" value="THF75542.1"/>
    <property type="molecule type" value="Genomic_DNA"/>
</dbReference>
<dbReference type="RefSeq" id="WP_136358364.1">
    <property type="nucleotide sequence ID" value="NZ_CP046266.1"/>
</dbReference>
<sequence length="247" mass="28211">MKKEYWFILLTYMLMQLSGIVGISILNYLHIGETTTEKFGYWTIFSFTLAFLIILFLLRNDRKEVRLLRGKPSSVLATIGWSIGGVFLAYFSQVFAASIEINLFGVDPGSENTQMLVNVIEVTPVLILVTSIIGPILEEIIFRKILFGVLYIRTNFFIAALISSIIFSLLHGEPHHLLLYASMGFTFAFLYVKTNRIIVPILAHVTMNTLVILIQTVFREDIEKMMKQYEDMQLEQHVQLIIGGFLS</sequence>
<feature type="domain" description="CAAX prenyl protease 2/Lysostaphin resistance protein A-like" evidence="1">
    <location>
        <begin position="124"/>
        <end position="209"/>
    </location>
</feature>
<keyword evidence="2" id="KW-0378">Hydrolase</keyword>
<gene>
    <name evidence="2" type="ORF">E6W99_23315</name>
</gene>
<name>A0A4S4BLS2_9BACI</name>
<dbReference type="GO" id="GO:0006508">
    <property type="term" value="P:proteolysis"/>
    <property type="evidence" value="ECO:0007669"/>
    <property type="project" value="UniProtKB-KW"/>
</dbReference>
<dbReference type="InterPro" id="IPR052710">
    <property type="entry name" value="CAAX_protease"/>
</dbReference>
<comment type="caution">
    <text evidence="2">The sequence shown here is derived from an EMBL/GenBank/DDBJ whole genome shotgun (WGS) entry which is preliminary data.</text>
</comment>
<accession>A0A4S4BLS2</accession>
<dbReference type="Proteomes" id="UP000310334">
    <property type="component" value="Unassembled WGS sequence"/>
</dbReference>
<proteinExistence type="predicted"/>
<reference evidence="2 3" key="1">
    <citation type="submission" date="2019-04" db="EMBL/GenBank/DDBJ databases">
        <title>Bacillus sediminilitoris sp. nov., isolated from a tidal flat sediment on the East China Sea.</title>
        <authorList>
            <person name="Wei Y."/>
            <person name="Mao H."/>
            <person name="Fang J."/>
        </authorList>
    </citation>
    <scope>NUCLEOTIDE SEQUENCE [LARGE SCALE GENOMIC DNA]</scope>
    <source>
        <strain evidence="2 3">DSL-17</strain>
    </source>
</reference>
<evidence type="ECO:0000313" key="3">
    <source>
        <dbReference type="Proteomes" id="UP000310334"/>
    </source>
</evidence>
<dbReference type="AlphaFoldDB" id="A0A4S4BLS2"/>
<dbReference type="GO" id="GO:0080120">
    <property type="term" value="P:CAAX-box protein maturation"/>
    <property type="evidence" value="ECO:0007669"/>
    <property type="project" value="UniProtKB-ARBA"/>
</dbReference>
<organism evidence="2 3">
    <name type="scientific">Metabacillus sediminilitoris</name>
    <dbReference type="NCBI Taxonomy" id="2567941"/>
    <lineage>
        <taxon>Bacteria</taxon>
        <taxon>Bacillati</taxon>
        <taxon>Bacillota</taxon>
        <taxon>Bacilli</taxon>
        <taxon>Bacillales</taxon>
        <taxon>Bacillaceae</taxon>
        <taxon>Metabacillus</taxon>
    </lineage>
</organism>
<dbReference type="OrthoDB" id="2194912at2"/>
<dbReference type="GO" id="GO:0008237">
    <property type="term" value="F:metallopeptidase activity"/>
    <property type="evidence" value="ECO:0007669"/>
    <property type="project" value="UniProtKB-KW"/>
</dbReference>
<dbReference type="Pfam" id="PF02517">
    <property type="entry name" value="Rce1-like"/>
    <property type="match status" value="1"/>
</dbReference>
<dbReference type="PANTHER" id="PTHR36435:SF6">
    <property type="entry name" value="ABORTIVE INFECTION PROTEIN"/>
    <property type="match status" value="1"/>
</dbReference>
<dbReference type="GO" id="GO:0004175">
    <property type="term" value="F:endopeptidase activity"/>
    <property type="evidence" value="ECO:0007669"/>
    <property type="project" value="UniProtKB-ARBA"/>
</dbReference>
<evidence type="ECO:0000259" key="1">
    <source>
        <dbReference type="Pfam" id="PF02517"/>
    </source>
</evidence>
<keyword evidence="3" id="KW-1185">Reference proteome</keyword>
<keyword evidence="2" id="KW-0482">Metalloprotease</keyword>
<dbReference type="InterPro" id="IPR003675">
    <property type="entry name" value="Rce1/LyrA-like_dom"/>
</dbReference>
<dbReference type="PANTHER" id="PTHR36435">
    <property type="entry name" value="SLR1288 PROTEIN"/>
    <property type="match status" value="1"/>
</dbReference>